<keyword evidence="6" id="KW-0539">Nucleus</keyword>
<feature type="domain" description="Helicase ATP-binding" evidence="7">
    <location>
        <begin position="511"/>
        <end position="690"/>
    </location>
</feature>
<dbReference type="GO" id="GO:0016787">
    <property type="term" value="F:hydrolase activity"/>
    <property type="evidence" value="ECO:0007669"/>
    <property type="project" value="UniProtKB-KW"/>
</dbReference>
<dbReference type="Pfam" id="PF00271">
    <property type="entry name" value="Helicase_C"/>
    <property type="match status" value="1"/>
</dbReference>
<dbReference type="Gene3D" id="3.40.50.10810">
    <property type="entry name" value="Tandem AAA-ATPase domain"/>
    <property type="match status" value="1"/>
</dbReference>
<evidence type="ECO:0000256" key="6">
    <source>
        <dbReference type="ARBA" id="ARBA00023242"/>
    </source>
</evidence>
<feature type="non-terminal residue" evidence="9">
    <location>
        <position position="1109"/>
    </location>
</feature>
<dbReference type="SUPFAM" id="SSF52540">
    <property type="entry name" value="P-loop containing nucleoside triphosphate hydrolases"/>
    <property type="match status" value="2"/>
</dbReference>
<reference evidence="9" key="1">
    <citation type="submission" date="2022-12" db="EMBL/GenBank/DDBJ databases">
        <title>Draft genome assemblies for two species of Escallonia (Escalloniales).</title>
        <authorList>
            <person name="Chanderbali A."/>
            <person name="Dervinis C."/>
            <person name="Anghel I."/>
            <person name="Soltis D."/>
            <person name="Soltis P."/>
            <person name="Zapata F."/>
        </authorList>
    </citation>
    <scope>NUCLEOTIDE SEQUENCE</scope>
    <source>
        <strain evidence="9">UCBG64.0493</strain>
        <tissue evidence="9">Leaf</tissue>
    </source>
</reference>
<name>A0AA88VHA3_9ASTE</name>
<dbReference type="SMART" id="SM00490">
    <property type="entry name" value="HELICc"/>
    <property type="match status" value="1"/>
</dbReference>
<evidence type="ECO:0000256" key="4">
    <source>
        <dbReference type="ARBA" id="ARBA00022806"/>
    </source>
</evidence>
<dbReference type="PANTHER" id="PTHR45821">
    <property type="entry name" value="SNF2 DOMAIN-CONTAINING PROTEIN CLASSY 2-RELATED"/>
    <property type="match status" value="1"/>
</dbReference>
<accession>A0AA88VHA3</accession>
<evidence type="ECO:0000256" key="1">
    <source>
        <dbReference type="ARBA" id="ARBA00004123"/>
    </source>
</evidence>
<evidence type="ECO:0000256" key="3">
    <source>
        <dbReference type="ARBA" id="ARBA00022801"/>
    </source>
</evidence>
<dbReference type="InterPro" id="IPR000330">
    <property type="entry name" value="SNF2_N"/>
</dbReference>
<feature type="non-terminal residue" evidence="9">
    <location>
        <position position="1"/>
    </location>
</feature>
<sequence>SLFNFIVGRVSNELPWKTQANSLTTLVKGTPVKPLAFVENDQVLMEVDGKKLVLYNLNEKRAKTIVMYNSSAEFQAATFIETLVSPNRDNGSMPQDRKASDVFLLNVGKMDSTSDGSPKHLYSKVKRRRKMKVGEEKEFYKTAFSAHIHHNFQQKKIVDHSDPFALVNVLLELDQDKYGSAANDIKDLLVRREHMLKPIRAMHPTVLHGCMDDNHSKESLTENEPATLLAPNVIILEHDRVARAAGPVVIVDSDDEESEYDGPFLPCKEVVLRKPAAKCLMRDSLDHDFAQGQPLVDEAGTVAGATKIRKDKGVEEEANLAGATKTEEEASLAKIGKHKGVEEVAELSCETQIMKYEGVYVGIDDDVLPEESNEQSDVYSDGLADIWKQMTIALECSKEDNAVNTSSDEHRRDDEEECDHLFILRDDLGYVCRICGFVQRAIETVIDFQYVKNARSTRTYWREARTKDEEATEILRDGGHDFGASEISAHPRHRKQMKPHQVEGFNFLLSNLMTDNPGGCILAHAPGSGKTFMIISFIQSFMAKYPFAKPLVILPRGLLGTWKKEFQRWQVEDIPLYDMYSAKADSRSQQLEVLNQWAGGRSILFLGYKQFSAIVCDNDTRKTAAACQEILLTNPSILILDEGHTPRNQDTDILASLEKVRTPRKVVLSGTLYQNHVKEVFNILNLVRPKFLKVATSKAIKRRVLSRVSISGRKNVTGSDNDFYNLVESTLLKNDNFKMKATVIQDLREMTSKVLHYYKGDFLDELPGLVDFTVFLKLSPRQKSQVVELKKLGNRFKMISDGNMIYVHPQLKFLPRNSAARERIDVDKIDEMLEKLDHKEGAKAKFYLNLLRLCESSGEKLLVFGQYLLPLKFLERLTMKVKGWSPGKEIFMITGDSDSDLRESSMEHFNNSLDARVFFGSIKACGEGISLVGASRIIILDVHLNPSVTRQAIGRAFRPGQEKRVFTYRLVASGSPEEEDHATCFRKESIAKMWFEWNEYSGHLDFEMETANVRNCGDMFLESPWLNEDIVNGENGQAWGMGFNVKISSVPALMDFLPHSQLGAALITKARRITAQDQYGLHLWTGRRNIFQRLLSEANVATRPVPYRL</sequence>
<dbReference type="SMART" id="SM00487">
    <property type="entry name" value="DEXDc"/>
    <property type="match status" value="1"/>
</dbReference>
<dbReference type="Pfam" id="PF00176">
    <property type="entry name" value="SNF2-rel_dom"/>
    <property type="match status" value="1"/>
</dbReference>
<keyword evidence="5" id="KW-0067">ATP-binding</keyword>
<keyword evidence="3" id="KW-0378">Hydrolase</keyword>
<dbReference type="GO" id="GO:0004386">
    <property type="term" value="F:helicase activity"/>
    <property type="evidence" value="ECO:0007669"/>
    <property type="project" value="UniProtKB-KW"/>
</dbReference>
<dbReference type="EMBL" id="JAVXUP010001773">
    <property type="protein sequence ID" value="KAK3008242.1"/>
    <property type="molecule type" value="Genomic_DNA"/>
</dbReference>
<keyword evidence="2" id="KW-0547">Nucleotide-binding</keyword>
<dbReference type="Gene3D" id="3.40.50.300">
    <property type="entry name" value="P-loop containing nucleotide triphosphate hydrolases"/>
    <property type="match status" value="1"/>
</dbReference>
<dbReference type="Proteomes" id="UP001188597">
    <property type="component" value="Unassembled WGS sequence"/>
</dbReference>
<proteinExistence type="predicted"/>
<dbReference type="GO" id="GO:0005634">
    <property type="term" value="C:nucleus"/>
    <property type="evidence" value="ECO:0007669"/>
    <property type="project" value="UniProtKB-SubCell"/>
</dbReference>
<gene>
    <name evidence="9" type="ORF">RJ639_015354</name>
</gene>
<dbReference type="InterPro" id="IPR001650">
    <property type="entry name" value="Helicase_C-like"/>
</dbReference>
<dbReference type="PROSITE" id="PS51192">
    <property type="entry name" value="HELICASE_ATP_BIND_1"/>
    <property type="match status" value="1"/>
</dbReference>
<keyword evidence="10" id="KW-1185">Reference proteome</keyword>
<evidence type="ECO:0000313" key="9">
    <source>
        <dbReference type="EMBL" id="KAK3008242.1"/>
    </source>
</evidence>
<comment type="caution">
    <text evidence="9">The sequence shown here is derived from an EMBL/GenBank/DDBJ whole genome shotgun (WGS) entry which is preliminary data.</text>
</comment>
<keyword evidence="4" id="KW-0347">Helicase</keyword>
<organism evidence="9 10">
    <name type="scientific">Escallonia herrerae</name>
    <dbReference type="NCBI Taxonomy" id="1293975"/>
    <lineage>
        <taxon>Eukaryota</taxon>
        <taxon>Viridiplantae</taxon>
        <taxon>Streptophyta</taxon>
        <taxon>Embryophyta</taxon>
        <taxon>Tracheophyta</taxon>
        <taxon>Spermatophyta</taxon>
        <taxon>Magnoliopsida</taxon>
        <taxon>eudicotyledons</taxon>
        <taxon>Gunneridae</taxon>
        <taxon>Pentapetalae</taxon>
        <taxon>asterids</taxon>
        <taxon>campanulids</taxon>
        <taxon>Escalloniales</taxon>
        <taxon>Escalloniaceae</taxon>
        <taxon>Escallonia</taxon>
    </lineage>
</organism>
<dbReference type="PROSITE" id="PS51194">
    <property type="entry name" value="HELICASE_CTER"/>
    <property type="match status" value="1"/>
</dbReference>
<dbReference type="PANTHER" id="PTHR45821:SF1">
    <property type="entry name" value="ATP-DEPENDENT HELICASE FAMILY PROTEIN-RELATED"/>
    <property type="match status" value="1"/>
</dbReference>
<dbReference type="InterPro" id="IPR049730">
    <property type="entry name" value="SNF2/RAD54-like_C"/>
</dbReference>
<dbReference type="AlphaFoldDB" id="A0AA88VHA3"/>
<evidence type="ECO:0000256" key="5">
    <source>
        <dbReference type="ARBA" id="ARBA00022840"/>
    </source>
</evidence>
<feature type="domain" description="Helicase C-terminal" evidence="8">
    <location>
        <begin position="828"/>
        <end position="1014"/>
    </location>
</feature>
<protein>
    <submittedName>
        <fullName evidence="9">Uncharacterized protein</fullName>
    </submittedName>
</protein>
<dbReference type="InterPro" id="IPR038718">
    <property type="entry name" value="SNF2-like_sf"/>
</dbReference>
<dbReference type="InterPro" id="IPR044567">
    <property type="entry name" value="CLSY/DRD1"/>
</dbReference>
<dbReference type="GO" id="GO:0080188">
    <property type="term" value="P:gene silencing by siRNA-directed DNA methylation"/>
    <property type="evidence" value="ECO:0007669"/>
    <property type="project" value="InterPro"/>
</dbReference>
<dbReference type="InterPro" id="IPR014001">
    <property type="entry name" value="Helicase_ATP-bd"/>
</dbReference>
<evidence type="ECO:0000256" key="2">
    <source>
        <dbReference type="ARBA" id="ARBA00022741"/>
    </source>
</evidence>
<dbReference type="GO" id="GO:0005524">
    <property type="term" value="F:ATP binding"/>
    <property type="evidence" value="ECO:0007669"/>
    <property type="project" value="UniProtKB-KW"/>
</dbReference>
<evidence type="ECO:0000259" key="8">
    <source>
        <dbReference type="PROSITE" id="PS51194"/>
    </source>
</evidence>
<dbReference type="CDD" id="cd18793">
    <property type="entry name" value="SF2_C_SNF"/>
    <property type="match status" value="1"/>
</dbReference>
<dbReference type="InterPro" id="IPR027417">
    <property type="entry name" value="P-loop_NTPase"/>
</dbReference>
<comment type="subcellular location">
    <subcellularLocation>
        <location evidence="1">Nucleus</location>
    </subcellularLocation>
</comment>
<evidence type="ECO:0000259" key="7">
    <source>
        <dbReference type="PROSITE" id="PS51192"/>
    </source>
</evidence>
<evidence type="ECO:0000313" key="10">
    <source>
        <dbReference type="Proteomes" id="UP001188597"/>
    </source>
</evidence>